<sequence>MAPPQDPRRPYKRPAISDQQRRRELALQAQSSRRADAQARARALASSLITTQAPPPAADHHLEDAHEEEVEEEHAVADVAAARPSFAVPKRADGLPARSCSLSGWSTLLLTSLATGSVMDPSFTDSLLLYRMDQRETSPAQQVPIPSSIAYFMRMLMFDHASMLQPDETYYIIDMISWRGYSLYDCTAEFRHAHYQPGITPLALAWKDEACSQYVIDTDSKGDVPNEQLLVLELQEDGKLNTSDDPPVVFGSLNSKFIQKSNLRPGNLLRFALRDESVKLVDGKMQIGDLQFVGKPNRARTFADSHSKALFQYAARHAPLRIEDLVASIQSISMELESTDVEMQD</sequence>
<dbReference type="Gene3D" id="3.30.470.30">
    <property type="entry name" value="DNA ligase/mRNA capping enzyme"/>
    <property type="match status" value="1"/>
</dbReference>
<protein>
    <recommendedName>
        <fullName evidence="4">Snurportin-1</fullName>
    </recommendedName>
</protein>
<gene>
    <name evidence="2" type="primary">gb26757</name>
    <name evidence="2" type="ORF">PR202_gb26757</name>
</gene>
<dbReference type="Proteomes" id="UP001054889">
    <property type="component" value="Unassembled WGS sequence"/>
</dbReference>
<feature type="region of interest" description="Disordered" evidence="1">
    <location>
        <begin position="1"/>
        <end position="75"/>
    </location>
</feature>
<evidence type="ECO:0000313" key="3">
    <source>
        <dbReference type="Proteomes" id="UP001054889"/>
    </source>
</evidence>
<proteinExistence type="predicted"/>
<evidence type="ECO:0008006" key="4">
    <source>
        <dbReference type="Google" id="ProtNLM"/>
    </source>
</evidence>
<reference evidence="2" key="2">
    <citation type="submission" date="2021-12" db="EMBL/GenBank/DDBJ databases">
        <title>Resequencing data analysis of finger millet.</title>
        <authorList>
            <person name="Hatakeyama M."/>
            <person name="Aluri S."/>
            <person name="Balachadran M.T."/>
            <person name="Sivarajan S.R."/>
            <person name="Poveda L."/>
            <person name="Shimizu-Inatsugi R."/>
            <person name="Schlapbach R."/>
            <person name="Sreeman S.M."/>
            <person name="Shimizu K.K."/>
        </authorList>
    </citation>
    <scope>NUCLEOTIDE SEQUENCE</scope>
</reference>
<accession>A0AAV5FQ22</accession>
<comment type="caution">
    <text evidence="2">The sequence shown here is derived from an EMBL/GenBank/DDBJ whole genome shotgun (WGS) entry which is preliminary data.</text>
</comment>
<dbReference type="GO" id="GO:0005634">
    <property type="term" value="C:nucleus"/>
    <property type="evidence" value="ECO:0007669"/>
    <property type="project" value="InterPro"/>
</dbReference>
<evidence type="ECO:0000256" key="1">
    <source>
        <dbReference type="SAM" id="MobiDB-lite"/>
    </source>
</evidence>
<name>A0AAV5FQ22_ELECO</name>
<dbReference type="GO" id="GO:0061015">
    <property type="term" value="P:snRNA import into nucleus"/>
    <property type="evidence" value="ECO:0007669"/>
    <property type="project" value="InterPro"/>
</dbReference>
<dbReference type="PANTHER" id="PTHR13403">
    <property type="entry name" value="SNURPORTIN1 RNUT1 PROTEIN RNA, U TRANSPORTER 1"/>
    <property type="match status" value="1"/>
</dbReference>
<dbReference type="AlphaFoldDB" id="A0AAV5FQ22"/>
<dbReference type="InterPro" id="IPR017336">
    <property type="entry name" value="Snurportin-1"/>
</dbReference>
<reference evidence="2" key="1">
    <citation type="journal article" date="2018" name="DNA Res.">
        <title>Multiple hybrid de novo genome assembly of finger millet, an orphan allotetraploid crop.</title>
        <authorList>
            <person name="Hatakeyama M."/>
            <person name="Aluri S."/>
            <person name="Balachadran M.T."/>
            <person name="Sivarajan S.R."/>
            <person name="Patrignani A."/>
            <person name="Gruter S."/>
            <person name="Poveda L."/>
            <person name="Shimizu-Inatsugi R."/>
            <person name="Baeten J."/>
            <person name="Francoijs K.J."/>
            <person name="Nataraja K.N."/>
            <person name="Reddy Y.A.N."/>
            <person name="Phadnis S."/>
            <person name="Ravikumar R.L."/>
            <person name="Schlapbach R."/>
            <person name="Sreeman S.M."/>
            <person name="Shimizu K.K."/>
        </authorList>
    </citation>
    <scope>NUCLEOTIDE SEQUENCE</scope>
</reference>
<keyword evidence="3" id="KW-1185">Reference proteome</keyword>
<dbReference type="GO" id="GO:0005737">
    <property type="term" value="C:cytoplasm"/>
    <property type="evidence" value="ECO:0007669"/>
    <property type="project" value="InterPro"/>
</dbReference>
<evidence type="ECO:0000313" key="2">
    <source>
        <dbReference type="EMBL" id="GJN37769.1"/>
    </source>
</evidence>
<dbReference type="PANTHER" id="PTHR13403:SF6">
    <property type="entry name" value="SNURPORTIN-1"/>
    <property type="match status" value="1"/>
</dbReference>
<dbReference type="EMBL" id="BQKI01000095">
    <property type="protein sequence ID" value="GJN37769.1"/>
    <property type="molecule type" value="Genomic_DNA"/>
</dbReference>
<organism evidence="2 3">
    <name type="scientific">Eleusine coracana subsp. coracana</name>
    <dbReference type="NCBI Taxonomy" id="191504"/>
    <lineage>
        <taxon>Eukaryota</taxon>
        <taxon>Viridiplantae</taxon>
        <taxon>Streptophyta</taxon>
        <taxon>Embryophyta</taxon>
        <taxon>Tracheophyta</taxon>
        <taxon>Spermatophyta</taxon>
        <taxon>Magnoliopsida</taxon>
        <taxon>Liliopsida</taxon>
        <taxon>Poales</taxon>
        <taxon>Poaceae</taxon>
        <taxon>PACMAD clade</taxon>
        <taxon>Chloridoideae</taxon>
        <taxon>Cynodonteae</taxon>
        <taxon>Eleusininae</taxon>
        <taxon>Eleusine</taxon>
    </lineage>
</organism>